<accession>A0A1Y6CRE4</accession>
<proteinExistence type="predicted"/>
<evidence type="ECO:0000256" key="1">
    <source>
        <dbReference type="SAM" id="MobiDB-lite"/>
    </source>
</evidence>
<evidence type="ECO:0000313" key="2">
    <source>
        <dbReference type="EMBL" id="SMF73524.1"/>
    </source>
</evidence>
<dbReference type="STRING" id="560819.SAMN05428998_13228"/>
<organism evidence="2 3">
    <name type="scientific">Tistlia consotensis USBA 355</name>
    <dbReference type="NCBI Taxonomy" id="560819"/>
    <lineage>
        <taxon>Bacteria</taxon>
        <taxon>Pseudomonadati</taxon>
        <taxon>Pseudomonadota</taxon>
        <taxon>Alphaproteobacteria</taxon>
        <taxon>Rhodospirillales</taxon>
        <taxon>Rhodovibrionaceae</taxon>
        <taxon>Tistlia</taxon>
    </lineage>
</organism>
<dbReference type="RefSeq" id="WP_085125749.1">
    <property type="nucleotide sequence ID" value="NZ_FWZX01000032.1"/>
</dbReference>
<dbReference type="GO" id="GO:0032259">
    <property type="term" value="P:methylation"/>
    <property type="evidence" value="ECO:0007669"/>
    <property type="project" value="UniProtKB-KW"/>
</dbReference>
<keyword evidence="2" id="KW-0489">Methyltransferase</keyword>
<name>A0A1Y6CRE4_9PROT</name>
<dbReference type="EMBL" id="FWZX01000032">
    <property type="protein sequence ID" value="SMF73524.1"/>
    <property type="molecule type" value="Genomic_DNA"/>
</dbReference>
<reference evidence="2 3" key="1">
    <citation type="submission" date="2017-04" db="EMBL/GenBank/DDBJ databases">
        <authorList>
            <person name="Afonso C.L."/>
            <person name="Miller P.J."/>
            <person name="Scott M.A."/>
            <person name="Spackman E."/>
            <person name="Goraichik I."/>
            <person name="Dimitrov K.M."/>
            <person name="Suarez D.L."/>
            <person name="Swayne D.E."/>
        </authorList>
    </citation>
    <scope>NUCLEOTIDE SEQUENCE [LARGE SCALE GENOMIC DNA]</scope>
    <source>
        <strain evidence="2 3">USBA 355</strain>
    </source>
</reference>
<dbReference type="AlphaFoldDB" id="A0A1Y6CRE4"/>
<sequence>MRGPGGAAQRPEAGLPDPHPPRRRDYLERLAEIHVLLRPRAYLEIGVYRGASLRLAGPATLAVGVDPLPDYAPEAGGRVRIYRETSDAFFARPDPTEAFEGRPLDLVFIDGLHHFEAVLHDFVQAARLCAPTAWILLHDTLPQDQLMTARPRATQAWTGDVWKVVPCLREQCPSLRIATIDTAPTGLTLIGGIGPEARTLDARYDDLVERYAGLGFSWFEANGRSAANTLPDGPGVVEGLLSASGPASSASAPSM</sequence>
<protein>
    <submittedName>
        <fullName evidence="2">Methyltransferase domain-containing protein</fullName>
    </submittedName>
</protein>
<feature type="region of interest" description="Disordered" evidence="1">
    <location>
        <begin position="1"/>
        <end position="22"/>
    </location>
</feature>
<dbReference type="SUPFAM" id="SSF53335">
    <property type="entry name" value="S-adenosyl-L-methionine-dependent methyltransferases"/>
    <property type="match status" value="1"/>
</dbReference>
<dbReference type="Pfam" id="PF13578">
    <property type="entry name" value="Methyltransf_24"/>
    <property type="match status" value="1"/>
</dbReference>
<dbReference type="InterPro" id="IPR029063">
    <property type="entry name" value="SAM-dependent_MTases_sf"/>
</dbReference>
<dbReference type="GO" id="GO:0008168">
    <property type="term" value="F:methyltransferase activity"/>
    <property type="evidence" value="ECO:0007669"/>
    <property type="project" value="UniProtKB-KW"/>
</dbReference>
<dbReference type="Gene3D" id="3.40.50.150">
    <property type="entry name" value="Vaccinia Virus protein VP39"/>
    <property type="match status" value="1"/>
</dbReference>
<dbReference type="Proteomes" id="UP000192917">
    <property type="component" value="Unassembled WGS sequence"/>
</dbReference>
<keyword evidence="3" id="KW-1185">Reference proteome</keyword>
<gene>
    <name evidence="2" type="ORF">SAMN05428998_13228</name>
</gene>
<keyword evidence="2" id="KW-0808">Transferase</keyword>
<evidence type="ECO:0000313" key="3">
    <source>
        <dbReference type="Proteomes" id="UP000192917"/>
    </source>
</evidence>